<dbReference type="GO" id="GO:0005975">
    <property type="term" value="P:carbohydrate metabolic process"/>
    <property type="evidence" value="ECO:0007669"/>
    <property type="project" value="InterPro"/>
</dbReference>
<evidence type="ECO:0000313" key="2">
    <source>
        <dbReference type="Proteomes" id="UP000187439"/>
    </source>
</evidence>
<accession>A0A1R0Y813</accession>
<dbReference type="PIRSF" id="PIRSF028846">
    <property type="entry name" value="UCP028846"/>
    <property type="match status" value="1"/>
</dbReference>
<dbReference type="InterPro" id="IPR008313">
    <property type="entry name" value="GH125"/>
</dbReference>
<reference evidence="1 2" key="1">
    <citation type="submission" date="2016-10" db="EMBL/GenBank/DDBJ databases">
        <title>Paenibacillus species isolates.</title>
        <authorList>
            <person name="Beno S.M."/>
        </authorList>
    </citation>
    <scope>NUCLEOTIDE SEQUENCE [LARGE SCALE GENOMIC DNA]</scope>
    <source>
        <strain evidence="1 2">FSL H7-0710</strain>
    </source>
</reference>
<dbReference type="SMART" id="SM01149">
    <property type="entry name" value="DUF1237"/>
    <property type="match status" value="1"/>
</dbReference>
<comment type="caution">
    <text evidence="1">The sequence shown here is derived from an EMBL/GenBank/DDBJ whole genome shotgun (WGS) entry which is preliminary data.</text>
</comment>
<dbReference type="PANTHER" id="PTHR31047:SF0">
    <property type="entry name" value="MEIOTICALLY UP-REGULATED GENE 157 PROTEIN"/>
    <property type="match status" value="1"/>
</dbReference>
<dbReference type="InterPro" id="IPR012341">
    <property type="entry name" value="6hp_glycosidase-like_sf"/>
</dbReference>
<dbReference type="InterPro" id="IPR008928">
    <property type="entry name" value="6-hairpin_glycosidase_sf"/>
</dbReference>
<dbReference type="Gene3D" id="1.50.10.10">
    <property type="match status" value="1"/>
</dbReference>
<dbReference type="EMBL" id="MPTC01000002">
    <property type="protein sequence ID" value="OMD43492.1"/>
    <property type="molecule type" value="Genomic_DNA"/>
</dbReference>
<evidence type="ECO:0000313" key="1">
    <source>
        <dbReference type="EMBL" id="OMD43492.1"/>
    </source>
</evidence>
<sequence>MNKPIINFQDSVKWKELTDAIEQGQGYFSKLAVDRKKLGTLFNNCFMSTLETTVEYLEDCSVFVITGDIPAMWLRDSSAQVKHYIPFVSELPELQAVIEGLIRKQIFCINEDPYANAFNKEPNDHGHWEGDLTESGPWVWERKYEIDSLCYPVELAYMYWRETGSIDIFDDAFKEAVQRIIDLWTVEQRHHEQSPYRFERLNCPPGDTLRNNGASMPVNYTGMTWSGFRPSDDACVFGYLIPANMFASVVLGYAEVILHTVYNDAETACRAAKLREEIDYGIRTYGTVIHPEFGEIYAYETDGFGNHHLIDDANVPSLLSIPYLGYAAADDPLYMNTRNFVLSRSNPYYFEGEYARGVGSPHTPPGYIWHIGLAMQGLTSLDPEEIAGILVMMTNTDGNTGYMHEGFNPDAPAEYTRPWFAWSNSLFAAFIYQLHGKN</sequence>
<protein>
    <submittedName>
        <fullName evidence="1">Metal-independent alpha-mannosidase</fullName>
    </submittedName>
</protein>
<name>A0A1R0Y813_9BACL</name>
<proteinExistence type="predicted"/>
<organism evidence="1 2">
    <name type="scientific">Paenibacillus odorifer</name>
    <dbReference type="NCBI Taxonomy" id="189426"/>
    <lineage>
        <taxon>Bacteria</taxon>
        <taxon>Bacillati</taxon>
        <taxon>Bacillota</taxon>
        <taxon>Bacilli</taxon>
        <taxon>Bacillales</taxon>
        <taxon>Paenibacillaceae</taxon>
        <taxon>Paenibacillus</taxon>
    </lineage>
</organism>
<gene>
    <name evidence="1" type="ORF">BSK52_03520</name>
</gene>
<dbReference type="AlphaFoldDB" id="A0A1R0Y813"/>
<dbReference type="PANTHER" id="PTHR31047">
    <property type="entry name" value="MEIOTICALLY UP-REGULATED GENE 157 PROTEIN"/>
    <property type="match status" value="1"/>
</dbReference>
<dbReference type="SUPFAM" id="SSF48208">
    <property type="entry name" value="Six-hairpin glycosidases"/>
    <property type="match status" value="1"/>
</dbReference>
<dbReference type="RefSeq" id="WP_052414684.1">
    <property type="nucleotide sequence ID" value="NZ_MPTC01000002.1"/>
</dbReference>
<dbReference type="Pfam" id="PF06824">
    <property type="entry name" value="Glyco_hydro_125"/>
    <property type="match status" value="1"/>
</dbReference>
<dbReference type="Proteomes" id="UP000187439">
    <property type="component" value="Unassembled WGS sequence"/>
</dbReference>